<dbReference type="PRINTS" id="PR01035">
    <property type="entry name" value="TCRTETA"/>
</dbReference>
<feature type="transmembrane region" description="Helical" evidence="8">
    <location>
        <begin position="486"/>
        <end position="512"/>
    </location>
</feature>
<feature type="domain" description="Major facilitator superfamily (MFS) profile" evidence="9">
    <location>
        <begin position="53"/>
        <end position="544"/>
    </location>
</feature>
<evidence type="ECO:0000259" key="9">
    <source>
        <dbReference type="PROSITE" id="PS50850"/>
    </source>
</evidence>
<dbReference type="GeneID" id="83211433"/>
<feature type="transmembrane region" description="Helical" evidence="8">
    <location>
        <begin position="147"/>
        <end position="168"/>
    </location>
</feature>
<reference evidence="10 11" key="1">
    <citation type="submission" date="2023-03" db="EMBL/GenBank/DDBJ databases">
        <title>Genome sequence of Lichtheimia ornata CBS 291.66.</title>
        <authorList>
            <person name="Mohabir J.T."/>
            <person name="Shea T.P."/>
            <person name="Kurbessoian T."/>
            <person name="Berby B."/>
            <person name="Fontaine J."/>
            <person name="Livny J."/>
            <person name="Gnirke A."/>
            <person name="Stajich J.E."/>
            <person name="Cuomo C.A."/>
        </authorList>
    </citation>
    <scope>NUCLEOTIDE SEQUENCE [LARGE SCALE GENOMIC DNA]</scope>
    <source>
        <strain evidence="10">CBS 291.66</strain>
    </source>
</reference>
<dbReference type="InterPro" id="IPR001958">
    <property type="entry name" value="Tet-R_TetA/multi-R_MdtG-like"/>
</dbReference>
<evidence type="ECO:0000313" key="11">
    <source>
        <dbReference type="Proteomes" id="UP001234581"/>
    </source>
</evidence>
<feature type="transmembrane region" description="Helical" evidence="8">
    <location>
        <begin position="115"/>
        <end position="135"/>
    </location>
</feature>
<keyword evidence="11" id="KW-1185">Reference proteome</keyword>
<proteinExistence type="inferred from homology"/>
<keyword evidence="6 8" id="KW-0472">Membrane</keyword>
<dbReference type="AlphaFoldDB" id="A0AAD7V9P7"/>
<comment type="caution">
    <text evidence="10">The sequence shown here is derived from an EMBL/GenBank/DDBJ whole genome shotgun (WGS) entry which is preliminary data.</text>
</comment>
<comment type="subcellular location">
    <subcellularLocation>
        <location evidence="1">Membrane</location>
        <topology evidence="1">Multi-pass membrane protein</topology>
    </subcellularLocation>
</comment>
<dbReference type="Pfam" id="PF07690">
    <property type="entry name" value="MFS_1"/>
    <property type="match status" value="1"/>
</dbReference>
<feature type="transmembrane region" description="Helical" evidence="8">
    <location>
        <begin position="443"/>
        <end position="465"/>
    </location>
</feature>
<dbReference type="PANTHER" id="PTHR23506">
    <property type="entry name" value="GH10249P"/>
    <property type="match status" value="1"/>
</dbReference>
<dbReference type="CDD" id="cd17325">
    <property type="entry name" value="MFS_MdtG_SLC18_like"/>
    <property type="match status" value="1"/>
</dbReference>
<keyword evidence="5 8" id="KW-1133">Transmembrane helix</keyword>
<dbReference type="InterPro" id="IPR020846">
    <property type="entry name" value="MFS_dom"/>
</dbReference>
<evidence type="ECO:0000256" key="1">
    <source>
        <dbReference type="ARBA" id="ARBA00004141"/>
    </source>
</evidence>
<dbReference type="EMBL" id="JARTCD010000014">
    <property type="protein sequence ID" value="KAJ8660161.1"/>
    <property type="molecule type" value="Genomic_DNA"/>
</dbReference>
<dbReference type="PANTHER" id="PTHR23506:SF23">
    <property type="entry name" value="GH10249P"/>
    <property type="match status" value="1"/>
</dbReference>
<dbReference type="InterPro" id="IPR011701">
    <property type="entry name" value="MFS"/>
</dbReference>
<evidence type="ECO:0000256" key="2">
    <source>
        <dbReference type="ARBA" id="ARBA00006829"/>
    </source>
</evidence>
<gene>
    <name evidence="10" type="ORF">O0I10_004020</name>
</gene>
<accession>A0AAD7V9P7</accession>
<dbReference type="Proteomes" id="UP001234581">
    <property type="component" value="Unassembled WGS sequence"/>
</dbReference>
<dbReference type="InterPro" id="IPR050930">
    <property type="entry name" value="MFS_Vesicular_Transporter"/>
</dbReference>
<comment type="similarity">
    <text evidence="2">Belongs to the major facilitator superfamily. Vesicular transporter family.</text>
</comment>
<dbReference type="Gene3D" id="1.20.1250.20">
    <property type="entry name" value="MFS general substrate transporter like domains"/>
    <property type="match status" value="2"/>
</dbReference>
<feature type="region of interest" description="Disordered" evidence="7">
    <location>
        <begin position="1"/>
        <end position="36"/>
    </location>
</feature>
<sequence length="562" mass="61208">MPFPSFTTGAVTPVDGKEARDRKKQHRHNSSSRKPSIRKRPILLNVRSSDYFIFSTAAIGLFSSTFVHSILFPLSPFIINRINHGDDAQLVDSNNSTLTPSTISSANVETSRDTGILVALYAVGLLAGSPIFGWLGDKIKQRRIPMLLGISASIAANLMFMFAFAYWMLLLARFLQGVSNAAVWTMSLCLIADNWPENQLGLQMGKLVGFYPLGMMAGLPIGVLYGKLGHQAPFIASMILCGVDFFMRVVIVERCHAPREWFINPERDPAAGNEEEQLGTPPLSNYHHHRLPEISTTHTNMSSCCSYSETSDELQASGTTTTTTHHDDPLASDINDTTAKKVTLGQLLRRPRLLVALHTTVVVAAVMSAFESTLTMQLASEWKFDEAAIGLILIAYMLPAIASGAVSGWLCDRYGTKIVALVSLTLVTPACVAIGIPNRNTPFWPLVLLLAVGGMTMAGCQSPIFPEIASVVARENERHKGKKRDGLATSYALFNAAYGAGMSFGPILAGFLYGTVGFFWLCFTLGMMFVVCIPFAYAFTGTDRRRSSKTDVIEKPPTTASS</sequence>
<feature type="transmembrane region" description="Helical" evidence="8">
    <location>
        <begin position="207"/>
        <end position="226"/>
    </location>
</feature>
<feature type="transmembrane region" description="Helical" evidence="8">
    <location>
        <begin position="353"/>
        <end position="370"/>
    </location>
</feature>
<dbReference type="PROSITE" id="PS50850">
    <property type="entry name" value="MFS"/>
    <property type="match status" value="1"/>
</dbReference>
<evidence type="ECO:0000256" key="3">
    <source>
        <dbReference type="ARBA" id="ARBA00022448"/>
    </source>
</evidence>
<evidence type="ECO:0000256" key="4">
    <source>
        <dbReference type="ARBA" id="ARBA00022692"/>
    </source>
</evidence>
<organism evidence="10 11">
    <name type="scientific">Lichtheimia ornata</name>
    <dbReference type="NCBI Taxonomy" id="688661"/>
    <lineage>
        <taxon>Eukaryota</taxon>
        <taxon>Fungi</taxon>
        <taxon>Fungi incertae sedis</taxon>
        <taxon>Mucoromycota</taxon>
        <taxon>Mucoromycotina</taxon>
        <taxon>Mucoromycetes</taxon>
        <taxon>Mucorales</taxon>
        <taxon>Lichtheimiaceae</taxon>
        <taxon>Lichtheimia</taxon>
    </lineage>
</organism>
<dbReference type="GO" id="GO:0022857">
    <property type="term" value="F:transmembrane transporter activity"/>
    <property type="evidence" value="ECO:0007669"/>
    <property type="project" value="InterPro"/>
</dbReference>
<feature type="compositionally biased region" description="Polar residues" evidence="7">
    <location>
        <begin position="1"/>
        <end position="10"/>
    </location>
</feature>
<dbReference type="InterPro" id="IPR036259">
    <property type="entry name" value="MFS_trans_sf"/>
</dbReference>
<dbReference type="RefSeq" id="XP_058345074.1">
    <property type="nucleotide sequence ID" value="XM_058484086.1"/>
</dbReference>
<evidence type="ECO:0000256" key="6">
    <source>
        <dbReference type="ARBA" id="ARBA00023136"/>
    </source>
</evidence>
<feature type="transmembrane region" description="Helical" evidence="8">
    <location>
        <begin position="518"/>
        <end position="539"/>
    </location>
</feature>
<name>A0AAD7V9P7_9FUNG</name>
<protein>
    <recommendedName>
        <fullName evidence="9">Major facilitator superfamily (MFS) profile domain-containing protein</fullName>
    </recommendedName>
</protein>
<feature type="transmembrane region" description="Helical" evidence="8">
    <location>
        <begin position="51"/>
        <end position="71"/>
    </location>
</feature>
<evidence type="ECO:0000256" key="7">
    <source>
        <dbReference type="SAM" id="MobiDB-lite"/>
    </source>
</evidence>
<evidence type="ECO:0000256" key="8">
    <source>
        <dbReference type="SAM" id="Phobius"/>
    </source>
</evidence>
<feature type="transmembrane region" description="Helical" evidence="8">
    <location>
        <begin position="390"/>
        <end position="411"/>
    </location>
</feature>
<dbReference type="SUPFAM" id="SSF103473">
    <property type="entry name" value="MFS general substrate transporter"/>
    <property type="match status" value="1"/>
</dbReference>
<evidence type="ECO:0000256" key="5">
    <source>
        <dbReference type="ARBA" id="ARBA00022989"/>
    </source>
</evidence>
<evidence type="ECO:0000313" key="10">
    <source>
        <dbReference type="EMBL" id="KAJ8660161.1"/>
    </source>
</evidence>
<keyword evidence="3" id="KW-0813">Transport</keyword>
<feature type="compositionally biased region" description="Basic residues" evidence="7">
    <location>
        <begin position="22"/>
        <end position="36"/>
    </location>
</feature>
<dbReference type="GO" id="GO:0016020">
    <property type="term" value="C:membrane"/>
    <property type="evidence" value="ECO:0007669"/>
    <property type="project" value="UniProtKB-SubCell"/>
</dbReference>
<keyword evidence="4 8" id="KW-0812">Transmembrane</keyword>
<feature type="transmembrane region" description="Helical" evidence="8">
    <location>
        <begin position="418"/>
        <end position="437"/>
    </location>
</feature>